<keyword evidence="1" id="KW-0472">Membrane</keyword>
<keyword evidence="1" id="KW-0812">Transmembrane</keyword>
<accession>A0A2M3ZVM9</accession>
<feature type="transmembrane region" description="Helical" evidence="1">
    <location>
        <begin position="12"/>
        <end position="32"/>
    </location>
</feature>
<evidence type="ECO:0000256" key="1">
    <source>
        <dbReference type="SAM" id="Phobius"/>
    </source>
</evidence>
<evidence type="ECO:0000313" key="2">
    <source>
        <dbReference type="EMBL" id="MBW32510.1"/>
    </source>
</evidence>
<sequence length="87" mass="9938">MHAVVLHSLRVFLCVSLVPSSALLLSFASFHLAPLPLLSRHIPSRPTSSFGFLYYMFREFFFRGFLHSSTISSFNSSPTTNDQRRRT</sequence>
<proteinExistence type="predicted"/>
<reference evidence="2" key="1">
    <citation type="submission" date="2018-01" db="EMBL/GenBank/DDBJ databases">
        <title>An insight into the sialome of Amazonian anophelines.</title>
        <authorList>
            <person name="Ribeiro J.M."/>
            <person name="Scarpassa V."/>
            <person name="Calvo E."/>
        </authorList>
    </citation>
    <scope>NUCLEOTIDE SEQUENCE</scope>
    <source>
        <tissue evidence="2">Salivary glands</tissue>
    </source>
</reference>
<dbReference type="EMBL" id="GGFM01011759">
    <property type="protein sequence ID" value="MBW32510.1"/>
    <property type="molecule type" value="Transcribed_RNA"/>
</dbReference>
<dbReference type="AlphaFoldDB" id="A0A2M3ZVM9"/>
<organism evidence="2">
    <name type="scientific">Anopheles braziliensis</name>
    <dbReference type="NCBI Taxonomy" id="58242"/>
    <lineage>
        <taxon>Eukaryota</taxon>
        <taxon>Metazoa</taxon>
        <taxon>Ecdysozoa</taxon>
        <taxon>Arthropoda</taxon>
        <taxon>Hexapoda</taxon>
        <taxon>Insecta</taxon>
        <taxon>Pterygota</taxon>
        <taxon>Neoptera</taxon>
        <taxon>Endopterygota</taxon>
        <taxon>Diptera</taxon>
        <taxon>Nematocera</taxon>
        <taxon>Culicoidea</taxon>
        <taxon>Culicidae</taxon>
        <taxon>Anophelinae</taxon>
        <taxon>Anopheles</taxon>
    </lineage>
</organism>
<protein>
    <submittedName>
        <fullName evidence="2">Putative secreted peptide</fullName>
    </submittedName>
</protein>
<keyword evidence="1" id="KW-1133">Transmembrane helix</keyword>
<name>A0A2M3ZVM9_9DIPT</name>